<evidence type="ECO:0000256" key="12">
    <source>
        <dbReference type="ARBA" id="ARBA00022989"/>
    </source>
</evidence>
<dbReference type="SUPFAM" id="SSF56112">
    <property type="entry name" value="Protein kinase-like (PK-like)"/>
    <property type="match status" value="1"/>
</dbReference>
<dbReference type="Gene3D" id="3.80.10.10">
    <property type="entry name" value="Ribonuclease Inhibitor"/>
    <property type="match status" value="3"/>
</dbReference>
<reference evidence="20 21" key="1">
    <citation type="journal article" date="2024" name="G3 (Bethesda)">
        <title>Genome assembly of Hibiscus sabdariffa L. provides insights into metabolisms of medicinal natural products.</title>
        <authorList>
            <person name="Kim T."/>
        </authorList>
    </citation>
    <scope>NUCLEOTIDE SEQUENCE [LARGE SCALE GENOMIC DNA]</scope>
    <source>
        <strain evidence="20">TK-2024</strain>
        <tissue evidence="20">Old leaves</tissue>
    </source>
</reference>
<dbReference type="InterPro" id="IPR051716">
    <property type="entry name" value="Plant_RL_S/T_kinase"/>
</dbReference>
<dbReference type="PROSITE" id="PS00107">
    <property type="entry name" value="PROTEIN_KINASE_ATP"/>
    <property type="match status" value="1"/>
</dbReference>
<accession>A0ABR2GIF3</accession>
<keyword evidence="12 17" id="KW-1133">Transmembrane helix</keyword>
<dbReference type="Pfam" id="PF08263">
    <property type="entry name" value="LRRNT_2"/>
    <property type="match status" value="1"/>
</dbReference>
<comment type="subcellular location">
    <subcellularLocation>
        <location evidence="1">Cell membrane</location>
    </subcellularLocation>
    <subcellularLocation>
        <location evidence="2">Membrane</location>
        <topology evidence="2">Single-pass type I membrane protein</topology>
    </subcellularLocation>
</comment>
<keyword evidence="14" id="KW-0675">Receptor</keyword>
<keyword evidence="5" id="KW-0808">Transferase</keyword>
<feature type="chain" id="PRO_5046184650" description="Protein kinase domain-containing protein" evidence="18">
    <location>
        <begin position="33"/>
        <end position="1031"/>
    </location>
</feature>
<evidence type="ECO:0000256" key="18">
    <source>
        <dbReference type="SAM" id="SignalP"/>
    </source>
</evidence>
<dbReference type="SUPFAM" id="SSF52058">
    <property type="entry name" value="L domain-like"/>
    <property type="match status" value="2"/>
</dbReference>
<dbReference type="Pfam" id="PF00560">
    <property type="entry name" value="LRR_1"/>
    <property type="match status" value="6"/>
</dbReference>
<feature type="domain" description="Protein kinase" evidence="19">
    <location>
        <begin position="696"/>
        <end position="980"/>
    </location>
</feature>
<dbReference type="SMART" id="SM00369">
    <property type="entry name" value="LRR_TYP"/>
    <property type="match status" value="6"/>
</dbReference>
<evidence type="ECO:0000256" key="13">
    <source>
        <dbReference type="ARBA" id="ARBA00023136"/>
    </source>
</evidence>
<keyword evidence="13 17" id="KW-0472">Membrane</keyword>
<gene>
    <name evidence="20" type="ORF">V6N12_052301</name>
</gene>
<dbReference type="Gene3D" id="3.30.200.20">
    <property type="entry name" value="Phosphorylase Kinase, domain 1"/>
    <property type="match status" value="1"/>
</dbReference>
<evidence type="ECO:0000259" key="19">
    <source>
        <dbReference type="PROSITE" id="PS50011"/>
    </source>
</evidence>
<dbReference type="InterPro" id="IPR032675">
    <property type="entry name" value="LRR_dom_sf"/>
</dbReference>
<protein>
    <recommendedName>
        <fullName evidence="19">Protein kinase domain-containing protein</fullName>
    </recommendedName>
</protein>
<proteinExistence type="inferred from homology"/>
<sequence>MHVPELHPPTMSQLCLPFLFLLFISIPFKATSYDIKPERTVLLELKQQLGNPPSLAHWNSSSSPCDWPEINCTANSITEVHLREKNIVVSIPPTICDLKNLTYLDLYNNFIPGGFPILYNCSKLQILDLSQNYFVGPIPNDIDRLSTLVYLDISGNNFSGDIPPSIGRLPLLNTLNIVQNQFNGTFPKEIGNLSNLEVLNMAYNEFVPMRIPSEFSQMSKLLYLWMTQTNLIGEVPESFDNLSSLQHLDLAVNNLEGPIPSSLFSLKNLTVVYLYYNKLSGEIAKTVDALSLIEIDLSVNSLTGSIPEDFGKLQHLEFLNLAYNQLTAELPTSIAQLPALRDFCVLQNKLSGVLPPEFGLHSGLKGFEVSENQFSGQLPEHLCTGGVLQGVFAYTNNLTGRIPESLGNCPTLLTIQLHNNKFSGEISRCIWTTINLLSLLLTNNSFSGTLPSRLAWNRSSLVWVEISNNKFSGEIPPGIASWSNLVVFQASNNLFSGKIPKEVTNLPRLTTLLLNGNDFSGELPSEIISWRSLTTLDVSNNKLSGEIPAAIASLPDLLNLDLSENQFSGEIPPEIGNLKLTYLNLSSNQLVGKIPKMLNNLAYEGSFLKNSDLCADHPILKLPDCNSKLHQPDKLSSKCIAMIVALSILASSIILVLSFFLVRDYRRKKYGQYLSTWKLTSFQRLVFTKRSILSNLTDNNLIGSGGSGKVYRIAINRLGDYVAVKKIWNSKKVDHKLEKEFLAEVEILSNIRHSNIVKLLCCISSEDSKLLVYENMENQSLDRWLHGNKRRPISGMNSVHHAVLDWPRRLQIAVGAAQGLCYMHHECLTPIIHRDVKSSNILLDSEFNAKIADFGLAKMLTRHASAHSMSTVAGSFGYLAPEYAYTTKINAKVDVYSFGVVLLELVTGKEANNTDENMNLAEWAWQHFSDDKPVEEILDPEVKETSHLEEMILVYKVGILSTHASPSNRPSMKEVSHILRSCCLPNGHAAKKLGSKFDVAPLLGRDTPSYLSGYNHGKKGSEEDDNMTNIV</sequence>
<dbReference type="InterPro" id="IPR013210">
    <property type="entry name" value="LRR_N_plant-typ"/>
</dbReference>
<evidence type="ECO:0000256" key="3">
    <source>
        <dbReference type="ARBA" id="ARBA00008684"/>
    </source>
</evidence>
<dbReference type="CDD" id="cd14066">
    <property type="entry name" value="STKc_IRAK"/>
    <property type="match status" value="1"/>
</dbReference>
<evidence type="ECO:0000256" key="2">
    <source>
        <dbReference type="ARBA" id="ARBA00004479"/>
    </source>
</evidence>
<evidence type="ECO:0000256" key="10">
    <source>
        <dbReference type="ARBA" id="ARBA00022777"/>
    </source>
</evidence>
<keyword evidence="8" id="KW-0677">Repeat</keyword>
<evidence type="ECO:0000256" key="14">
    <source>
        <dbReference type="ARBA" id="ARBA00023170"/>
    </source>
</evidence>
<name>A0ABR2GIF3_9ROSI</name>
<evidence type="ECO:0000256" key="7">
    <source>
        <dbReference type="ARBA" id="ARBA00022729"/>
    </source>
</evidence>
<evidence type="ECO:0000256" key="5">
    <source>
        <dbReference type="ARBA" id="ARBA00022679"/>
    </source>
</evidence>
<dbReference type="InterPro" id="IPR008271">
    <property type="entry name" value="Ser/Thr_kinase_AS"/>
</dbReference>
<dbReference type="InterPro" id="IPR000719">
    <property type="entry name" value="Prot_kinase_dom"/>
</dbReference>
<keyword evidence="9 15" id="KW-0547">Nucleotide-binding</keyword>
<evidence type="ECO:0000256" key="16">
    <source>
        <dbReference type="SAM" id="MobiDB-lite"/>
    </source>
</evidence>
<dbReference type="InterPro" id="IPR001611">
    <property type="entry name" value="Leu-rich_rpt"/>
</dbReference>
<evidence type="ECO:0000256" key="9">
    <source>
        <dbReference type="ARBA" id="ARBA00022741"/>
    </source>
</evidence>
<dbReference type="Gene3D" id="1.10.510.10">
    <property type="entry name" value="Transferase(Phosphotransferase) domain 1"/>
    <property type="match status" value="1"/>
</dbReference>
<keyword evidence="21" id="KW-1185">Reference proteome</keyword>
<keyword evidence="6 17" id="KW-0812">Transmembrane</keyword>
<evidence type="ECO:0000256" key="4">
    <source>
        <dbReference type="ARBA" id="ARBA00022614"/>
    </source>
</evidence>
<keyword evidence="10" id="KW-0418">Kinase</keyword>
<evidence type="ECO:0000256" key="6">
    <source>
        <dbReference type="ARBA" id="ARBA00022692"/>
    </source>
</evidence>
<dbReference type="PROSITE" id="PS00108">
    <property type="entry name" value="PROTEIN_KINASE_ST"/>
    <property type="match status" value="1"/>
</dbReference>
<evidence type="ECO:0000256" key="11">
    <source>
        <dbReference type="ARBA" id="ARBA00022840"/>
    </source>
</evidence>
<dbReference type="PROSITE" id="PS50011">
    <property type="entry name" value="PROTEIN_KINASE_DOM"/>
    <property type="match status" value="1"/>
</dbReference>
<dbReference type="InterPro" id="IPR003591">
    <property type="entry name" value="Leu-rich_rpt_typical-subtyp"/>
</dbReference>
<feature type="region of interest" description="Disordered" evidence="16">
    <location>
        <begin position="1011"/>
        <end position="1031"/>
    </location>
</feature>
<dbReference type="Pfam" id="PF13855">
    <property type="entry name" value="LRR_8"/>
    <property type="match status" value="1"/>
</dbReference>
<keyword evidence="4" id="KW-0433">Leucine-rich repeat</keyword>
<evidence type="ECO:0000256" key="15">
    <source>
        <dbReference type="PROSITE-ProRule" id="PRU10141"/>
    </source>
</evidence>
<evidence type="ECO:0000256" key="17">
    <source>
        <dbReference type="SAM" id="Phobius"/>
    </source>
</evidence>
<keyword evidence="7 18" id="KW-0732">Signal</keyword>
<dbReference type="PANTHER" id="PTHR48053">
    <property type="entry name" value="LEUCINE RICH REPEAT FAMILY PROTEIN, EXPRESSED"/>
    <property type="match status" value="1"/>
</dbReference>
<keyword evidence="11 15" id="KW-0067">ATP-binding</keyword>
<feature type="binding site" evidence="15">
    <location>
        <position position="726"/>
    </location>
    <ligand>
        <name>ATP</name>
        <dbReference type="ChEBI" id="CHEBI:30616"/>
    </ligand>
</feature>
<evidence type="ECO:0000313" key="21">
    <source>
        <dbReference type="Proteomes" id="UP001472677"/>
    </source>
</evidence>
<dbReference type="EMBL" id="JBBPBM010000001">
    <property type="protein sequence ID" value="KAK8602495.1"/>
    <property type="molecule type" value="Genomic_DNA"/>
</dbReference>
<feature type="transmembrane region" description="Helical" evidence="17">
    <location>
        <begin position="640"/>
        <end position="662"/>
    </location>
</feature>
<dbReference type="InterPro" id="IPR017441">
    <property type="entry name" value="Protein_kinase_ATP_BS"/>
</dbReference>
<dbReference type="SMART" id="SM00220">
    <property type="entry name" value="S_TKc"/>
    <property type="match status" value="1"/>
</dbReference>
<dbReference type="PANTHER" id="PTHR48053:SF109">
    <property type="entry name" value="PROTEIN KINASE DOMAIN-CONTAINING PROTEIN"/>
    <property type="match status" value="1"/>
</dbReference>
<dbReference type="Pfam" id="PF00069">
    <property type="entry name" value="Pkinase"/>
    <property type="match status" value="1"/>
</dbReference>
<evidence type="ECO:0000256" key="8">
    <source>
        <dbReference type="ARBA" id="ARBA00022737"/>
    </source>
</evidence>
<feature type="signal peptide" evidence="18">
    <location>
        <begin position="1"/>
        <end position="32"/>
    </location>
</feature>
<feature type="compositionally biased region" description="Acidic residues" evidence="16">
    <location>
        <begin position="1022"/>
        <end position="1031"/>
    </location>
</feature>
<evidence type="ECO:0000313" key="20">
    <source>
        <dbReference type="EMBL" id="KAK8602495.1"/>
    </source>
</evidence>
<evidence type="ECO:0000256" key="1">
    <source>
        <dbReference type="ARBA" id="ARBA00004236"/>
    </source>
</evidence>
<organism evidence="20 21">
    <name type="scientific">Hibiscus sabdariffa</name>
    <name type="common">roselle</name>
    <dbReference type="NCBI Taxonomy" id="183260"/>
    <lineage>
        <taxon>Eukaryota</taxon>
        <taxon>Viridiplantae</taxon>
        <taxon>Streptophyta</taxon>
        <taxon>Embryophyta</taxon>
        <taxon>Tracheophyta</taxon>
        <taxon>Spermatophyta</taxon>
        <taxon>Magnoliopsida</taxon>
        <taxon>eudicotyledons</taxon>
        <taxon>Gunneridae</taxon>
        <taxon>Pentapetalae</taxon>
        <taxon>rosids</taxon>
        <taxon>malvids</taxon>
        <taxon>Malvales</taxon>
        <taxon>Malvaceae</taxon>
        <taxon>Malvoideae</taxon>
        <taxon>Hibiscus</taxon>
    </lineage>
</organism>
<comment type="caution">
    <text evidence="20">The sequence shown here is derived from an EMBL/GenBank/DDBJ whole genome shotgun (WGS) entry which is preliminary data.</text>
</comment>
<dbReference type="InterPro" id="IPR011009">
    <property type="entry name" value="Kinase-like_dom_sf"/>
</dbReference>
<dbReference type="Proteomes" id="UP001472677">
    <property type="component" value="Unassembled WGS sequence"/>
</dbReference>
<comment type="similarity">
    <text evidence="3">Belongs to the protein kinase superfamily. Ser/Thr protein kinase family.</text>
</comment>